<feature type="transmembrane region" description="Helical" evidence="7">
    <location>
        <begin position="7"/>
        <end position="24"/>
    </location>
</feature>
<evidence type="ECO:0000313" key="10">
    <source>
        <dbReference type="Proteomes" id="UP000005435"/>
    </source>
</evidence>
<feature type="transmembrane region" description="Helical" evidence="7">
    <location>
        <begin position="125"/>
        <end position="144"/>
    </location>
</feature>
<keyword evidence="5 7" id="KW-1133">Transmembrane helix</keyword>
<dbReference type="GO" id="GO:0005886">
    <property type="term" value="C:plasma membrane"/>
    <property type="evidence" value="ECO:0007669"/>
    <property type="project" value="UniProtKB-SubCell"/>
</dbReference>
<dbReference type="KEGG" id="ccl:Clocl_2143"/>
<comment type="similarity">
    <text evidence="7">Belongs to the binding-protein-dependent transport system permease family.</text>
</comment>
<dbReference type="Gene3D" id="1.10.3720.10">
    <property type="entry name" value="MetI-like"/>
    <property type="match status" value="1"/>
</dbReference>
<comment type="subcellular location">
    <subcellularLocation>
        <location evidence="1 7">Cell membrane</location>
        <topology evidence="1 7">Multi-pass membrane protein</topology>
    </subcellularLocation>
</comment>
<sequence length="259" mass="28611" precursor="true">MKSKLKFACKIFSIILLFGLWEFMSRTEILNPVLVPAFSDVVKNIWDMFLGGTFTKHLVISLKRAGIGFALAVIAGIPMGLLLGGWFRTVQKSLEWLMAIFSQVNPFVMFHILILFLGIGEEPKIIIIMWVCLWPIVTNTITGIQNVNETLLKAARSFGLGKIAIFLKVVFPASLTSIFTGIRISAGYSVFMLVAAEMMGASSGLGWLIKNSEENYQILNIYGGALVIALLGVLIDGVMQALEKKFTGRVKVHYSNSEI</sequence>
<dbReference type="OrthoDB" id="9804353at2"/>
<feature type="transmembrane region" description="Helical" evidence="7">
    <location>
        <begin position="65"/>
        <end position="84"/>
    </location>
</feature>
<reference evidence="10" key="1">
    <citation type="submission" date="2011-12" db="EMBL/GenBank/DDBJ databases">
        <title>Complete sequence of Clostridium clariflavum DSM 19732.</title>
        <authorList>
            <consortium name="US DOE Joint Genome Institute"/>
            <person name="Lucas S."/>
            <person name="Han J."/>
            <person name="Lapidus A."/>
            <person name="Cheng J.-F."/>
            <person name="Goodwin L."/>
            <person name="Pitluck S."/>
            <person name="Peters L."/>
            <person name="Teshima H."/>
            <person name="Detter J.C."/>
            <person name="Han C."/>
            <person name="Tapia R."/>
            <person name="Land M."/>
            <person name="Hauser L."/>
            <person name="Kyrpides N."/>
            <person name="Ivanova N."/>
            <person name="Pagani I."/>
            <person name="Kitzmiller T."/>
            <person name="Lynd L."/>
            <person name="Izquierdo J."/>
            <person name="Woyke T."/>
        </authorList>
    </citation>
    <scope>NUCLEOTIDE SEQUENCE [LARGE SCALE GENOMIC DNA]</scope>
    <source>
        <strain evidence="10">DSM 19732 / NBRC 101661 / EBR45</strain>
    </source>
</reference>
<organism evidence="9 10">
    <name type="scientific">Acetivibrio clariflavus (strain DSM 19732 / NBRC 101661 / EBR45)</name>
    <name type="common">Clostridium clariflavum</name>
    <dbReference type="NCBI Taxonomy" id="720554"/>
    <lineage>
        <taxon>Bacteria</taxon>
        <taxon>Bacillati</taxon>
        <taxon>Bacillota</taxon>
        <taxon>Clostridia</taxon>
        <taxon>Eubacteriales</taxon>
        <taxon>Oscillospiraceae</taxon>
        <taxon>Acetivibrio</taxon>
    </lineage>
</organism>
<keyword evidence="2 7" id="KW-0813">Transport</keyword>
<evidence type="ECO:0000256" key="4">
    <source>
        <dbReference type="ARBA" id="ARBA00022692"/>
    </source>
</evidence>
<feature type="domain" description="ABC transmembrane type-1" evidence="8">
    <location>
        <begin position="58"/>
        <end position="243"/>
    </location>
</feature>
<evidence type="ECO:0000259" key="8">
    <source>
        <dbReference type="PROSITE" id="PS50928"/>
    </source>
</evidence>
<dbReference type="PROSITE" id="PS50928">
    <property type="entry name" value="ABC_TM1"/>
    <property type="match status" value="1"/>
</dbReference>
<evidence type="ECO:0000256" key="1">
    <source>
        <dbReference type="ARBA" id="ARBA00004651"/>
    </source>
</evidence>
<evidence type="ECO:0000256" key="5">
    <source>
        <dbReference type="ARBA" id="ARBA00022989"/>
    </source>
</evidence>
<evidence type="ECO:0000256" key="7">
    <source>
        <dbReference type="RuleBase" id="RU363032"/>
    </source>
</evidence>
<keyword evidence="6 7" id="KW-0472">Membrane</keyword>
<dbReference type="Pfam" id="PF00528">
    <property type="entry name" value="BPD_transp_1"/>
    <property type="match status" value="1"/>
</dbReference>
<keyword evidence="3" id="KW-1003">Cell membrane</keyword>
<feature type="transmembrane region" description="Helical" evidence="7">
    <location>
        <begin position="190"/>
        <end position="209"/>
    </location>
</feature>
<dbReference type="InterPro" id="IPR035906">
    <property type="entry name" value="MetI-like_sf"/>
</dbReference>
<proteinExistence type="inferred from homology"/>
<dbReference type="PANTHER" id="PTHR30151:SF0">
    <property type="entry name" value="ABC TRANSPORTER PERMEASE PROTEIN MJ0413-RELATED"/>
    <property type="match status" value="1"/>
</dbReference>
<dbReference type="eggNOG" id="COG0600">
    <property type="taxonomic scope" value="Bacteria"/>
</dbReference>
<evidence type="ECO:0000313" key="9">
    <source>
        <dbReference type="EMBL" id="AEV68737.1"/>
    </source>
</evidence>
<accession>G8LX46</accession>
<keyword evidence="4 7" id="KW-0812">Transmembrane</keyword>
<gene>
    <name evidence="9" type="ordered locus">Clocl_2143</name>
</gene>
<evidence type="ECO:0000256" key="3">
    <source>
        <dbReference type="ARBA" id="ARBA00022475"/>
    </source>
</evidence>
<dbReference type="STRING" id="720554.Clocl_2143"/>
<name>G8LX46_ACECE</name>
<dbReference type="RefSeq" id="WP_014255316.1">
    <property type="nucleotide sequence ID" value="NC_016627.1"/>
</dbReference>
<dbReference type="GO" id="GO:0055085">
    <property type="term" value="P:transmembrane transport"/>
    <property type="evidence" value="ECO:0007669"/>
    <property type="project" value="InterPro"/>
</dbReference>
<dbReference type="HOGENOM" id="CLU_046113_1_3_9"/>
<feature type="transmembrane region" description="Helical" evidence="7">
    <location>
        <begin position="96"/>
        <end position="119"/>
    </location>
</feature>
<dbReference type="PANTHER" id="PTHR30151">
    <property type="entry name" value="ALKANE SULFONATE ABC TRANSPORTER-RELATED, MEMBRANE SUBUNIT"/>
    <property type="match status" value="1"/>
</dbReference>
<evidence type="ECO:0000256" key="2">
    <source>
        <dbReference type="ARBA" id="ARBA00022448"/>
    </source>
</evidence>
<evidence type="ECO:0000256" key="6">
    <source>
        <dbReference type="ARBA" id="ARBA00023136"/>
    </source>
</evidence>
<dbReference type="EMBL" id="CP003065">
    <property type="protein sequence ID" value="AEV68737.1"/>
    <property type="molecule type" value="Genomic_DNA"/>
</dbReference>
<dbReference type="AlphaFoldDB" id="G8LX46"/>
<protein>
    <submittedName>
        <fullName evidence="9">ABC-type nitrate/sulfonate/bicarbonate transport system, permease component</fullName>
    </submittedName>
</protein>
<keyword evidence="10" id="KW-1185">Reference proteome</keyword>
<dbReference type="InterPro" id="IPR000515">
    <property type="entry name" value="MetI-like"/>
</dbReference>
<dbReference type="SUPFAM" id="SSF161098">
    <property type="entry name" value="MetI-like"/>
    <property type="match status" value="1"/>
</dbReference>
<dbReference type="Proteomes" id="UP000005435">
    <property type="component" value="Chromosome"/>
</dbReference>
<reference evidence="9 10" key="2">
    <citation type="journal article" date="2012" name="Stand. Genomic Sci.">
        <title>Complete Genome Sequence of Clostridium clariflavum DSM 19732.</title>
        <authorList>
            <person name="Izquierdo J.A."/>
            <person name="Goodwin L."/>
            <person name="Davenport K.W."/>
            <person name="Teshima H."/>
            <person name="Bruce D."/>
            <person name="Detter C."/>
            <person name="Tapia R."/>
            <person name="Han S."/>
            <person name="Land M."/>
            <person name="Hauser L."/>
            <person name="Jeffries C.D."/>
            <person name="Han J."/>
            <person name="Pitluck S."/>
            <person name="Nolan M."/>
            <person name="Chen A."/>
            <person name="Huntemann M."/>
            <person name="Mavromatis K."/>
            <person name="Mikhailova N."/>
            <person name="Liolios K."/>
            <person name="Woyke T."/>
            <person name="Lynd L.R."/>
        </authorList>
    </citation>
    <scope>NUCLEOTIDE SEQUENCE [LARGE SCALE GENOMIC DNA]</scope>
    <source>
        <strain evidence="10">DSM 19732 / NBRC 101661 / EBR45</strain>
    </source>
</reference>
<dbReference type="CDD" id="cd06261">
    <property type="entry name" value="TM_PBP2"/>
    <property type="match status" value="1"/>
</dbReference>
<feature type="transmembrane region" description="Helical" evidence="7">
    <location>
        <begin position="165"/>
        <end position="184"/>
    </location>
</feature>
<feature type="transmembrane region" description="Helical" evidence="7">
    <location>
        <begin position="221"/>
        <end position="242"/>
    </location>
</feature>